<dbReference type="InterPro" id="IPR050266">
    <property type="entry name" value="AB_hydrolase_sf"/>
</dbReference>
<name>A0A420WLL4_9PROT</name>
<accession>A0A420WLL4</accession>
<dbReference type="OrthoDB" id="9791366at2"/>
<comment type="caution">
    <text evidence="2">The sequence shown here is derived from an EMBL/GenBank/DDBJ whole genome shotgun (WGS) entry which is preliminary data.</text>
</comment>
<dbReference type="InterPro" id="IPR000073">
    <property type="entry name" value="AB_hydrolase_1"/>
</dbReference>
<proteinExistence type="predicted"/>
<dbReference type="PANTHER" id="PTHR43798">
    <property type="entry name" value="MONOACYLGLYCEROL LIPASE"/>
    <property type="match status" value="1"/>
</dbReference>
<dbReference type="Pfam" id="PF00561">
    <property type="entry name" value="Abhydrolase_1"/>
    <property type="match status" value="1"/>
</dbReference>
<keyword evidence="3" id="KW-1185">Reference proteome</keyword>
<dbReference type="AlphaFoldDB" id="A0A420WLL4"/>
<evidence type="ECO:0000313" key="2">
    <source>
        <dbReference type="EMBL" id="RKQ71880.1"/>
    </source>
</evidence>
<evidence type="ECO:0000259" key="1">
    <source>
        <dbReference type="Pfam" id="PF00561"/>
    </source>
</evidence>
<dbReference type="GO" id="GO:0016020">
    <property type="term" value="C:membrane"/>
    <property type="evidence" value="ECO:0007669"/>
    <property type="project" value="TreeGrafter"/>
</dbReference>
<dbReference type="SUPFAM" id="SSF53474">
    <property type="entry name" value="alpha/beta-Hydrolases"/>
    <property type="match status" value="1"/>
</dbReference>
<dbReference type="PANTHER" id="PTHR43798:SF33">
    <property type="entry name" value="HYDROLASE, PUTATIVE (AFU_ORTHOLOGUE AFUA_2G14860)-RELATED"/>
    <property type="match status" value="1"/>
</dbReference>
<organism evidence="2 3">
    <name type="scientific">Litorimonas taeanensis</name>
    <dbReference type="NCBI Taxonomy" id="568099"/>
    <lineage>
        <taxon>Bacteria</taxon>
        <taxon>Pseudomonadati</taxon>
        <taxon>Pseudomonadota</taxon>
        <taxon>Alphaproteobacteria</taxon>
        <taxon>Maricaulales</taxon>
        <taxon>Robiginitomaculaceae</taxon>
    </lineage>
</organism>
<gene>
    <name evidence="2" type="ORF">DES40_1212</name>
</gene>
<dbReference type="EMBL" id="RBII01000001">
    <property type="protein sequence ID" value="RKQ71880.1"/>
    <property type="molecule type" value="Genomic_DNA"/>
</dbReference>
<dbReference type="InParanoid" id="A0A420WLL4"/>
<feature type="domain" description="AB hydrolase-1" evidence="1">
    <location>
        <begin position="30"/>
        <end position="139"/>
    </location>
</feature>
<dbReference type="Gene3D" id="3.40.50.1820">
    <property type="entry name" value="alpha/beta hydrolase"/>
    <property type="match status" value="1"/>
</dbReference>
<dbReference type="InterPro" id="IPR029058">
    <property type="entry name" value="AB_hydrolase_fold"/>
</dbReference>
<sequence>MTKVYSDIFYESPDGLTLYARDYGPNSDKPVLLCLHGLSRNSADFHELALYLRSDFRIISVDQRGRGRSDYDSNTDNYRPDIYCGDMFALLEHLNLKEVIAIGTSMGGIMTMMMAAMRPSIFRAAIINDIGPEIDDAGLNRIKGYVGKTGVFESWDAAVAALKDQGQDIFLDFTDTDWLAFAHRTCEPIEGGQVKFAYDPAISKPFKSDDTASAPVDMWPIFAALNPIPVMTIRGQGSDILSSKTLSAMQKAHPNFTAVEIPRVGHAPLLTEHESLLAIDRFLKAFL</sequence>
<reference evidence="2 3" key="1">
    <citation type="submission" date="2018-10" db="EMBL/GenBank/DDBJ databases">
        <title>Genomic Encyclopedia of Type Strains, Phase IV (KMG-IV): sequencing the most valuable type-strain genomes for metagenomic binning, comparative biology and taxonomic classification.</title>
        <authorList>
            <person name="Goeker M."/>
        </authorList>
    </citation>
    <scope>NUCLEOTIDE SEQUENCE [LARGE SCALE GENOMIC DNA]</scope>
    <source>
        <strain evidence="2 3">DSM 22008</strain>
    </source>
</reference>
<dbReference type="RefSeq" id="WP_121099613.1">
    <property type="nucleotide sequence ID" value="NZ_RBII01000001.1"/>
</dbReference>
<dbReference type="Proteomes" id="UP000282211">
    <property type="component" value="Unassembled WGS sequence"/>
</dbReference>
<evidence type="ECO:0000313" key="3">
    <source>
        <dbReference type="Proteomes" id="UP000282211"/>
    </source>
</evidence>
<protein>
    <submittedName>
        <fullName evidence="2">Pimeloyl-ACP methyl ester carboxylesterase</fullName>
    </submittedName>
</protein>